<dbReference type="STRING" id="393003.SAMN05660461_3420"/>
<proteinExistence type="predicted"/>
<dbReference type="Proteomes" id="UP000190166">
    <property type="component" value="Unassembled WGS sequence"/>
</dbReference>
<accession>A0A1T5P0Z8</accession>
<evidence type="ECO:0000313" key="1">
    <source>
        <dbReference type="EMBL" id="SKD06420.1"/>
    </source>
</evidence>
<name>A0A1T5P0Z8_9BACT</name>
<sequence length="263" mass="28457">MKQLLLTFLFTWWIALLHAQPLLTPVGKNTGSGSYSRHFQQVISAWYNPAGLSCLSSFAAGIYTENRFMLKDASLYAAIVAVPVHAGAFGGSITRLGNTSWHQQRLSGAYGMRLGRRAGVGLQFNYEATSVQGFGTTGNISFDGGMLWHISEQWHGGVHVYKPAETPVVYSGGVGFEASRDFLLTGEVICTGAFTSVKASAYYRIIRQLALEIGIASGQAYNNAAVILFLRSLRIDIAAGFHPQLGITPSTSLIWQLSPAAME</sequence>
<protein>
    <recommendedName>
        <fullName evidence="3">Type IX secretion system membrane protein, PorP/SprF family</fullName>
    </recommendedName>
</protein>
<evidence type="ECO:0008006" key="3">
    <source>
        <dbReference type="Google" id="ProtNLM"/>
    </source>
</evidence>
<keyword evidence="2" id="KW-1185">Reference proteome</keyword>
<dbReference type="RefSeq" id="WP_079470694.1">
    <property type="nucleotide sequence ID" value="NZ_FUZZ01000002.1"/>
</dbReference>
<dbReference type="EMBL" id="FUZZ01000002">
    <property type="protein sequence ID" value="SKD06420.1"/>
    <property type="molecule type" value="Genomic_DNA"/>
</dbReference>
<dbReference type="AlphaFoldDB" id="A0A1T5P0Z8"/>
<evidence type="ECO:0000313" key="2">
    <source>
        <dbReference type="Proteomes" id="UP000190166"/>
    </source>
</evidence>
<gene>
    <name evidence="1" type="ORF">SAMN05660461_3420</name>
</gene>
<organism evidence="1 2">
    <name type="scientific">Chitinophaga ginsengisegetis</name>
    <dbReference type="NCBI Taxonomy" id="393003"/>
    <lineage>
        <taxon>Bacteria</taxon>
        <taxon>Pseudomonadati</taxon>
        <taxon>Bacteroidota</taxon>
        <taxon>Chitinophagia</taxon>
        <taxon>Chitinophagales</taxon>
        <taxon>Chitinophagaceae</taxon>
        <taxon>Chitinophaga</taxon>
    </lineage>
</organism>
<reference evidence="1 2" key="1">
    <citation type="submission" date="2017-02" db="EMBL/GenBank/DDBJ databases">
        <authorList>
            <person name="Peterson S.W."/>
        </authorList>
    </citation>
    <scope>NUCLEOTIDE SEQUENCE [LARGE SCALE GENOMIC DNA]</scope>
    <source>
        <strain evidence="1 2">DSM 18108</strain>
    </source>
</reference>